<dbReference type="Proteomes" id="UP000070700">
    <property type="component" value="Unassembled WGS sequence"/>
</dbReference>
<evidence type="ECO:0000256" key="2">
    <source>
        <dbReference type="ARBA" id="ARBA00022692"/>
    </source>
</evidence>
<dbReference type="InParanoid" id="A0A194XBA2"/>
<evidence type="ECO:0000256" key="1">
    <source>
        <dbReference type="ARBA" id="ARBA00004167"/>
    </source>
</evidence>
<dbReference type="InterPro" id="IPR009644">
    <property type="entry name" value="FKTN/MNN4/W02B3.4-1"/>
</dbReference>
<keyword evidence="3" id="KW-1133">Transmembrane helix</keyword>
<evidence type="ECO:0000313" key="8">
    <source>
        <dbReference type="Proteomes" id="UP000070700"/>
    </source>
</evidence>
<dbReference type="AlphaFoldDB" id="A0A194XBA2"/>
<sequence length="283" mass="32912">MRTRILLRISSVFTLCLLLYRLMHLTPQHLEPLPLPQYFTEVDFRFESRLIGAVSHIDTRFSPTKALSIDQVHHALINLLKSYFFIMKDLGFETWLAHGTLLGWHWGGRIFPWDTDIDVQMSPDVASPPHTIVTVLSHVDVLALLATDYNATVFQYLDEEEIHTYLLDINPHYLITSTQDLSNKIDARWIDIQSGKYIDITALRRRDLDPNVLYCKDGHEYMDEDIYPLQVSVFEGIDVKIPSKSEVVLVTEYGKNALTSKNHHWYIFDDYSQTWMPEQQNNG</sequence>
<feature type="signal peptide" evidence="5">
    <location>
        <begin position="1"/>
        <end position="27"/>
    </location>
</feature>
<dbReference type="InterPro" id="IPR007074">
    <property type="entry name" value="LicD/FKTN/FKRP_NTP_transf"/>
</dbReference>
<evidence type="ECO:0000256" key="4">
    <source>
        <dbReference type="ARBA" id="ARBA00023136"/>
    </source>
</evidence>
<dbReference type="STRING" id="149040.A0A194XBA2"/>
<proteinExistence type="predicted"/>
<reference evidence="7 8" key="1">
    <citation type="submission" date="2015-10" db="EMBL/GenBank/DDBJ databases">
        <title>Full genome of DAOMC 229536 Phialocephala scopiformis, a fungal endophyte of spruce producing the potent anti-insectan compound rugulosin.</title>
        <authorList>
            <consortium name="DOE Joint Genome Institute"/>
            <person name="Walker A.K."/>
            <person name="Frasz S.L."/>
            <person name="Seifert K.A."/>
            <person name="Miller J.D."/>
            <person name="Mondo S.J."/>
            <person name="Labutti K."/>
            <person name="Lipzen A."/>
            <person name="Dockter R."/>
            <person name="Kennedy M."/>
            <person name="Grigoriev I.V."/>
            <person name="Spatafora J.W."/>
        </authorList>
    </citation>
    <scope>NUCLEOTIDE SEQUENCE [LARGE SCALE GENOMIC DNA]</scope>
    <source>
        <strain evidence="7 8">CBS 120377</strain>
    </source>
</reference>
<evidence type="ECO:0000256" key="3">
    <source>
        <dbReference type="ARBA" id="ARBA00022989"/>
    </source>
</evidence>
<evidence type="ECO:0000259" key="6">
    <source>
        <dbReference type="Pfam" id="PF04991"/>
    </source>
</evidence>
<protein>
    <recommendedName>
        <fullName evidence="6">LicD/FKTN/FKRP nucleotidyltransferase domain-containing protein</fullName>
    </recommendedName>
</protein>
<keyword evidence="8" id="KW-1185">Reference proteome</keyword>
<feature type="domain" description="LicD/FKTN/FKRP nucleotidyltransferase" evidence="6">
    <location>
        <begin position="89"/>
        <end position="205"/>
    </location>
</feature>
<dbReference type="EMBL" id="KQ947414">
    <property type="protein sequence ID" value="KUJ17450.1"/>
    <property type="molecule type" value="Genomic_DNA"/>
</dbReference>
<dbReference type="PANTHER" id="PTHR15407">
    <property type="entry name" value="FUKUTIN-RELATED"/>
    <property type="match status" value="1"/>
</dbReference>
<dbReference type="Pfam" id="PF04991">
    <property type="entry name" value="LicD"/>
    <property type="match status" value="1"/>
</dbReference>
<dbReference type="OrthoDB" id="444255at2759"/>
<accession>A0A194XBA2</accession>
<dbReference type="RefSeq" id="XP_018071805.1">
    <property type="nucleotide sequence ID" value="XM_018211850.1"/>
</dbReference>
<dbReference type="PANTHER" id="PTHR15407:SF32">
    <property type="entry name" value="PROTEIN (MNN4), PUTATIVE (AFU_ORTHOLOGUE AFUA_1G03790)-RELATED"/>
    <property type="match status" value="1"/>
</dbReference>
<keyword evidence="4" id="KW-0472">Membrane</keyword>
<dbReference type="GO" id="GO:0009100">
    <property type="term" value="P:glycoprotein metabolic process"/>
    <property type="evidence" value="ECO:0007669"/>
    <property type="project" value="UniProtKB-ARBA"/>
</dbReference>
<feature type="chain" id="PRO_5008268042" description="LicD/FKTN/FKRP nucleotidyltransferase domain-containing protein" evidence="5">
    <location>
        <begin position="28"/>
        <end position="283"/>
    </location>
</feature>
<keyword evidence="5" id="KW-0732">Signal</keyword>
<evidence type="ECO:0000313" key="7">
    <source>
        <dbReference type="EMBL" id="KUJ17450.1"/>
    </source>
</evidence>
<evidence type="ECO:0000256" key="5">
    <source>
        <dbReference type="SAM" id="SignalP"/>
    </source>
</evidence>
<dbReference type="GeneID" id="28821576"/>
<dbReference type="GO" id="GO:0016020">
    <property type="term" value="C:membrane"/>
    <property type="evidence" value="ECO:0007669"/>
    <property type="project" value="UniProtKB-SubCell"/>
</dbReference>
<dbReference type="KEGG" id="psco:LY89DRAFT_644945"/>
<organism evidence="7 8">
    <name type="scientific">Mollisia scopiformis</name>
    <name type="common">Conifer needle endophyte fungus</name>
    <name type="synonym">Phialocephala scopiformis</name>
    <dbReference type="NCBI Taxonomy" id="149040"/>
    <lineage>
        <taxon>Eukaryota</taxon>
        <taxon>Fungi</taxon>
        <taxon>Dikarya</taxon>
        <taxon>Ascomycota</taxon>
        <taxon>Pezizomycotina</taxon>
        <taxon>Leotiomycetes</taxon>
        <taxon>Helotiales</taxon>
        <taxon>Mollisiaceae</taxon>
        <taxon>Mollisia</taxon>
    </lineage>
</organism>
<comment type="subcellular location">
    <subcellularLocation>
        <location evidence="1">Membrane</location>
        <topology evidence="1">Single-pass membrane protein</topology>
    </subcellularLocation>
</comment>
<name>A0A194XBA2_MOLSC</name>
<gene>
    <name evidence="7" type="ORF">LY89DRAFT_644945</name>
</gene>
<keyword evidence="2" id="KW-0812">Transmembrane</keyword>